<dbReference type="Proteomes" id="UP000011087">
    <property type="component" value="Unassembled WGS sequence"/>
</dbReference>
<dbReference type="OMA" id="NSEWIFC"/>
<reference evidence="14" key="2">
    <citation type="submission" date="2012-11" db="EMBL/GenBank/DDBJ databases">
        <authorList>
            <person name="Kuo A."/>
            <person name="Curtis B.A."/>
            <person name="Tanifuji G."/>
            <person name="Burki F."/>
            <person name="Gruber A."/>
            <person name="Irimia M."/>
            <person name="Maruyama S."/>
            <person name="Arias M.C."/>
            <person name="Ball S.G."/>
            <person name="Gile G.H."/>
            <person name="Hirakawa Y."/>
            <person name="Hopkins J.F."/>
            <person name="Rensing S.A."/>
            <person name="Schmutz J."/>
            <person name="Symeonidi A."/>
            <person name="Elias M."/>
            <person name="Eveleigh R.J."/>
            <person name="Herman E.K."/>
            <person name="Klute M.J."/>
            <person name="Nakayama T."/>
            <person name="Obornik M."/>
            <person name="Reyes-Prieto A."/>
            <person name="Armbrust E.V."/>
            <person name="Aves S.J."/>
            <person name="Beiko R.G."/>
            <person name="Coutinho P."/>
            <person name="Dacks J.B."/>
            <person name="Durnford D.G."/>
            <person name="Fast N.M."/>
            <person name="Green B.R."/>
            <person name="Grisdale C."/>
            <person name="Hempe F."/>
            <person name="Henrissat B."/>
            <person name="Hoppner M.P."/>
            <person name="Ishida K.-I."/>
            <person name="Kim E."/>
            <person name="Koreny L."/>
            <person name="Kroth P.G."/>
            <person name="Liu Y."/>
            <person name="Malik S.-B."/>
            <person name="Maier U.G."/>
            <person name="McRose D."/>
            <person name="Mock T."/>
            <person name="Neilson J.A."/>
            <person name="Onodera N.T."/>
            <person name="Poole A.M."/>
            <person name="Pritham E.J."/>
            <person name="Richards T.A."/>
            <person name="Rocap G."/>
            <person name="Roy S.W."/>
            <person name="Sarai C."/>
            <person name="Schaack S."/>
            <person name="Shirato S."/>
            <person name="Slamovits C.H."/>
            <person name="Spencer D.F."/>
            <person name="Suzuki S."/>
            <person name="Worden A.Z."/>
            <person name="Zauner S."/>
            <person name="Barry K."/>
            <person name="Bell C."/>
            <person name="Bharti A.K."/>
            <person name="Crow J.A."/>
            <person name="Grimwood J."/>
            <person name="Kramer R."/>
            <person name="Lindquist E."/>
            <person name="Lucas S."/>
            <person name="Salamov A."/>
            <person name="McFadden G.I."/>
            <person name="Lane C.E."/>
            <person name="Keeling P.J."/>
            <person name="Gray M.W."/>
            <person name="Grigoriev I.V."/>
            <person name="Archibald J.M."/>
        </authorList>
    </citation>
    <scope>NUCLEOTIDE SEQUENCE</scope>
    <source>
        <strain evidence="14">CCMP2712</strain>
    </source>
</reference>
<dbReference type="OrthoDB" id="301415at2759"/>
<evidence type="ECO:0000256" key="3">
    <source>
        <dbReference type="ARBA" id="ARBA00022692"/>
    </source>
</evidence>
<evidence type="ECO:0000256" key="7">
    <source>
        <dbReference type="ARBA" id="ARBA00023303"/>
    </source>
</evidence>
<keyword evidence="3 9" id="KW-0812">Transmembrane</keyword>
<dbReference type="InterPro" id="IPR050927">
    <property type="entry name" value="TRPM"/>
</dbReference>
<sequence>MKHGKEDLRRRLKKVHSVNFGQNTEANIVRTSFDDTEVNQTSLRQEDEEKDDTSTAQDTPRDRRSFDMLHDFVVATGGGAGSLIGKQQCFALGVKKIEKGKAETKVSFRYRIPSGFCEGRLPKHAKDSQKDESFTSFISPGEGSDVAFGCISWDASENPASYIRIPRLVTPMSREGRGAADEARLASLVVFFMEKVWHLRPPKLLISLIGSSLDFDMNVESRNVFFKHLVTVAKSTRAWITTIGIDAGVAKMIGEAKRACEADVPLIGFCPWGLIEGRQALWDNPADCRVLPHIEKLPVNNFGEHEKKFVTMKPRGVNSVRMNRDHSHFLLYDDGSIGEFGGETKLRMAVEACIQQADRGDLSKIGKELAARGLGWQQATLSSDESAHAEEVNSVCVCVQGGQGTVKKLLESIRARTPVLLVKGSGKVADLIADAFHYKKHTHRPIPGQQRNSLASDEEFGRAGSVASTSSSHVSSAYEVSTIMQRLFINDPDDEWLQSDVQKAYDVDFKADFDETVLSILEIASSELCNVYDVTNEAANKEHHELAGAMLTCVINKHLDEGSSWTDLLSLIVAWRHVGTLKHALRKLRTREKKTVLALEDAFHQAFLSDEAEMCELMLRYHKCSSIYDLRRRGEEDLDVVLRHAWMLKQLNSESVCHKWAILSLKSFSQLGSKGRSVPAVAYWNGLLAEAQQMGEDNVRLFEKVFKYVMGENWWYKASHLGPTFDLFLWSLLMMRFDLSKLFWSKLDVPVRGALLASTFYRKWSSLPDVKPQVAADMQALASIFEQMAIDVQHIADSIDIRQSLESMERPSRLWKGQNGVDLAILGDSSSFLESCCTQAIDYMWSGDLHPYNQALGLYSSVFLCVLTGGFLAPSFLNYRRPPAAEALRSSVQRMKIPFGYRSQKHVREGYMDSEFQENERLIFFLHQEAAKRMIDSRGGQGFELTEEDINHFKDMTDSEDNRLLSFSDKYFLFFLSPITIFSLDVILQLSINIMFSFFIFQDEKRAGTRSSRSV</sequence>
<feature type="domain" description="TRPM-like" evidence="11">
    <location>
        <begin position="718"/>
        <end position="833"/>
    </location>
</feature>
<name>L1ISS2_GUITC</name>
<evidence type="ECO:0000313" key="13">
    <source>
        <dbReference type="EnsemblProtists" id="EKX38880"/>
    </source>
</evidence>
<proteinExistence type="predicted"/>
<dbReference type="Pfam" id="PF25508">
    <property type="entry name" value="TRPM2"/>
    <property type="match status" value="1"/>
</dbReference>
<evidence type="ECO:0000313" key="12">
    <source>
        <dbReference type="EMBL" id="EKX38880.1"/>
    </source>
</evidence>
<keyword evidence="4 9" id="KW-1133">Transmembrane helix</keyword>
<feature type="domain" description="TRPM SLOG" evidence="10">
    <location>
        <begin position="188"/>
        <end position="442"/>
    </location>
</feature>
<evidence type="ECO:0000256" key="6">
    <source>
        <dbReference type="ARBA" id="ARBA00023136"/>
    </source>
</evidence>
<organism evidence="12">
    <name type="scientific">Guillardia theta (strain CCMP2712)</name>
    <name type="common">Cryptophyte</name>
    <dbReference type="NCBI Taxonomy" id="905079"/>
    <lineage>
        <taxon>Eukaryota</taxon>
        <taxon>Cryptophyceae</taxon>
        <taxon>Pyrenomonadales</taxon>
        <taxon>Geminigeraceae</taxon>
        <taxon>Guillardia</taxon>
    </lineage>
</organism>
<dbReference type="KEGG" id="gtt:GUITHDRAFT_114986"/>
<keyword evidence="2" id="KW-0813">Transport</keyword>
<dbReference type="AlphaFoldDB" id="L1ISS2"/>
<evidence type="ECO:0000259" key="10">
    <source>
        <dbReference type="Pfam" id="PF18139"/>
    </source>
</evidence>
<dbReference type="GeneID" id="17295664"/>
<evidence type="ECO:0000256" key="2">
    <source>
        <dbReference type="ARBA" id="ARBA00022448"/>
    </source>
</evidence>
<keyword evidence="14" id="KW-1185">Reference proteome</keyword>
<reference evidence="12 14" key="1">
    <citation type="journal article" date="2012" name="Nature">
        <title>Algal genomes reveal evolutionary mosaicism and the fate of nucleomorphs.</title>
        <authorList>
            <consortium name="DOE Joint Genome Institute"/>
            <person name="Curtis B.A."/>
            <person name="Tanifuji G."/>
            <person name="Burki F."/>
            <person name="Gruber A."/>
            <person name="Irimia M."/>
            <person name="Maruyama S."/>
            <person name="Arias M.C."/>
            <person name="Ball S.G."/>
            <person name="Gile G.H."/>
            <person name="Hirakawa Y."/>
            <person name="Hopkins J.F."/>
            <person name="Kuo A."/>
            <person name="Rensing S.A."/>
            <person name="Schmutz J."/>
            <person name="Symeonidi A."/>
            <person name="Elias M."/>
            <person name="Eveleigh R.J."/>
            <person name="Herman E.K."/>
            <person name="Klute M.J."/>
            <person name="Nakayama T."/>
            <person name="Obornik M."/>
            <person name="Reyes-Prieto A."/>
            <person name="Armbrust E.V."/>
            <person name="Aves S.J."/>
            <person name="Beiko R.G."/>
            <person name="Coutinho P."/>
            <person name="Dacks J.B."/>
            <person name="Durnford D.G."/>
            <person name="Fast N.M."/>
            <person name="Green B.R."/>
            <person name="Grisdale C.J."/>
            <person name="Hempel F."/>
            <person name="Henrissat B."/>
            <person name="Hoppner M.P."/>
            <person name="Ishida K."/>
            <person name="Kim E."/>
            <person name="Koreny L."/>
            <person name="Kroth P.G."/>
            <person name="Liu Y."/>
            <person name="Malik S.B."/>
            <person name="Maier U.G."/>
            <person name="McRose D."/>
            <person name="Mock T."/>
            <person name="Neilson J.A."/>
            <person name="Onodera N.T."/>
            <person name="Poole A.M."/>
            <person name="Pritham E.J."/>
            <person name="Richards T.A."/>
            <person name="Rocap G."/>
            <person name="Roy S.W."/>
            <person name="Sarai C."/>
            <person name="Schaack S."/>
            <person name="Shirato S."/>
            <person name="Slamovits C.H."/>
            <person name="Spencer D.F."/>
            <person name="Suzuki S."/>
            <person name="Worden A.Z."/>
            <person name="Zauner S."/>
            <person name="Barry K."/>
            <person name="Bell C."/>
            <person name="Bharti A.K."/>
            <person name="Crow J.A."/>
            <person name="Grimwood J."/>
            <person name="Kramer R."/>
            <person name="Lindquist E."/>
            <person name="Lucas S."/>
            <person name="Salamov A."/>
            <person name="McFadden G.I."/>
            <person name="Lane C.E."/>
            <person name="Keeling P.J."/>
            <person name="Gray M.W."/>
            <person name="Grigoriev I.V."/>
            <person name="Archibald J.M."/>
        </authorList>
    </citation>
    <scope>NUCLEOTIDE SEQUENCE</scope>
    <source>
        <strain evidence="12 14">CCMP2712</strain>
    </source>
</reference>
<evidence type="ECO:0000256" key="1">
    <source>
        <dbReference type="ARBA" id="ARBA00004141"/>
    </source>
</evidence>
<evidence type="ECO:0000313" key="14">
    <source>
        <dbReference type="Proteomes" id="UP000011087"/>
    </source>
</evidence>
<dbReference type="RefSeq" id="XP_005825860.1">
    <property type="nucleotide sequence ID" value="XM_005825803.1"/>
</dbReference>
<gene>
    <name evidence="12" type="ORF">GUITHDRAFT_114986</name>
</gene>
<evidence type="ECO:0000256" key="4">
    <source>
        <dbReference type="ARBA" id="ARBA00022989"/>
    </source>
</evidence>
<evidence type="ECO:0000256" key="9">
    <source>
        <dbReference type="SAM" id="Phobius"/>
    </source>
</evidence>
<evidence type="ECO:0000256" key="5">
    <source>
        <dbReference type="ARBA" id="ARBA00023065"/>
    </source>
</evidence>
<dbReference type="PANTHER" id="PTHR13800:SF12">
    <property type="entry name" value="TRANSIENT RECEPTOR POTENTIAL CATION CHANNEL SUBFAMILY M MEMBER-LIKE 2"/>
    <property type="match status" value="1"/>
</dbReference>
<feature type="transmembrane region" description="Helical" evidence="9">
    <location>
        <begin position="971"/>
        <end position="1001"/>
    </location>
</feature>
<feature type="region of interest" description="Disordered" evidence="8">
    <location>
        <begin position="31"/>
        <end position="62"/>
    </location>
</feature>
<protein>
    <submittedName>
        <fullName evidence="12 13">Uncharacterized protein</fullName>
    </submittedName>
</protein>
<dbReference type="EnsemblProtists" id="EKX38880">
    <property type="protein sequence ID" value="EKX38880"/>
    <property type="gene ID" value="GUITHDRAFT_114986"/>
</dbReference>
<dbReference type="GO" id="GO:0005886">
    <property type="term" value="C:plasma membrane"/>
    <property type="evidence" value="ECO:0007669"/>
    <property type="project" value="TreeGrafter"/>
</dbReference>
<dbReference type="Pfam" id="PF18139">
    <property type="entry name" value="LSDAT_euk"/>
    <property type="match status" value="1"/>
</dbReference>
<evidence type="ECO:0000259" key="11">
    <source>
        <dbReference type="Pfam" id="PF25508"/>
    </source>
</evidence>
<reference evidence="13" key="3">
    <citation type="submission" date="2016-03" db="UniProtKB">
        <authorList>
            <consortium name="EnsemblProtists"/>
        </authorList>
    </citation>
    <scope>IDENTIFICATION</scope>
</reference>
<accession>L1ISS2</accession>
<dbReference type="eggNOG" id="KOG3614">
    <property type="taxonomic scope" value="Eukaryota"/>
</dbReference>
<dbReference type="PANTHER" id="PTHR13800">
    <property type="entry name" value="TRANSIENT RECEPTOR POTENTIAL CATION CHANNEL, SUBFAMILY M, MEMBER 6"/>
    <property type="match status" value="1"/>
</dbReference>
<dbReference type="GO" id="GO:0099604">
    <property type="term" value="F:ligand-gated calcium channel activity"/>
    <property type="evidence" value="ECO:0007669"/>
    <property type="project" value="TreeGrafter"/>
</dbReference>
<dbReference type="HOGENOM" id="CLU_297084_0_0_1"/>
<keyword evidence="6 9" id="KW-0472">Membrane</keyword>
<dbReference type="STRING" id="905079.L1ISS2"/>
<dbReference type="InterPro" id="IPR041491">
    <property type="entry name" value="TRPM_SLOG"/>
</dbReference>
<keyword evidence="7" id="KW-0407">Ion channel</keyword>
<evidence type="ECO:0000256" key="8">
    <source>
        <dbReference type="SAM" id="MobiDB-lite"/>
    </source>
</evidence>
<comment type="subcellular location">
    <subcellularLocation>
        <location evidence="1">Membrane</location>
        <topology evidence="1">Multi-pass membrane protein</topology>
    </subcellularLocation>
</comment>
<dbReference type="EMBL" id="JH993044">
    <property type="protein sequence ID" value="EKX38880.1"/>
    <property type="molecule type" value="Genomic_DNA"/>
</dbReference>
<keyword evidence="5" id="KW-0406">Ion transport</keyword>
<dbReference type="PaxDb" id="55529-EKX38880"/>
<dbReference type="InterPro" id="IPR057366">
    <property type="entry name" value="TRPM-like"/>
</dbReference>